<evidence type="ECO:0000313" key="4">
    <source>
        <dbReference type="Proteomes" id="UP000595140"/>
    </source>
</evidence>
<feature type="compositionally biased region" description="Basic and acidic residues" evidence="2">
    <location>
        <begin position="662"/>
        <end position="673"/>
    </location>
</feature>
<dbReference type="PANTHER" id="PTHR35317:SF35">
    <property type="entry name" value="DUF4219 DOMAIN-CONTAINING PROTEIN"/>
    <property type="match status" value="1"/>
</dbReference>
<accession>A0A484LBD9</accession>
<dbReference type="EMBL" id="OOIL02001250">
    <property type="protein sequence ID" value="VFQ73737.1"/>
    <property type="molecule type" value="Genomic_DNA"/>
</dbReference>
<evidence type="ECO:0000313" key="3">
    <source>
        <dbReference type="EMBL" id="VFQ73737.1"/>
    </source>
</evidence>
<organism evidence="3 4">
    <name type="scientific">Cuscuta campestris</name>
    <dbReference type="NCBI Taxonomy" id="132261"/>
    <lineage>
        <taxon>Eukaryota</taxon>
        <taxon>Viridiplantae</taxon>
        <taxon>Streptophyta</taxon>
        <taxon>Embryophyta</taxon>
        <taxon>Tracheophyta</taxon>
        <taxon>Spermatophyta</taxon>
        <taxon>Magnoliopsida</taxon>
        <taxon>eudicotyledons</taxon>
        <taxon>Gunneridae</taxon>
        <taxon>Pentapetalae</taxon>
        <taxon>asterids</taxon>
        <taxon>lamiids</taxon>
        <taxon>Solanales</taxon>
        <taxon>Convolvulaceae</taxon>
        <taxon>Cuscuteae</taxon>
        <taxon>Cuscuta</taxon>
        <taxon>Cuscuta subgen. Grammica</taxon>
        <taxon>Cuscuta sect. Cleistogrammica</taxon>
    </lineage>
</organism>
<proteinExistence type="predicted"/>
<feature type="compositionally biased region" description="Polar residues" evidence="2">
    <location>
        <begin position="907"/>
        <end position="916"/>
    </location>
</feature>
<reference evidence="3 4" key="1">
    <citation type="submission" date="2018-04" db="EMBL/GenBank/DDBJ databases">
        <authorList>
            <person name="Vogel A."/>
        </authorList>
    </citation>
    <scope>NUCLEOTIDE SEQUENCE [LARGE SCALE GENOMIC DNA]</scope>
</reference>
<keyword evidence="4" id="KW-1185">Reference proteome</keyword>
<dbReference type="AlphaFoldDB" id="A0A484LBD9"/>
<feature type="region of interest" description="Disordered" evidence="2">
    <location>
        <begin position="896"/>
        <end position="937"/>
    </location>
</feature>
<protein>
    <submittedName>
        <fullName evidence="3">Uncharacterized protein</fullName>
    </submittedName>
</protein>
<evidence type="ECO:0000256" key="2">
    <source>
        <dbReference type="SAM" id="MobiDB-lite"/>
    </source>
</evidence>
<name>A0A484LBD9_9ASTE</name>
<evidence type="ECO:0000256" key="1">
    <source>
        <dbReference type="SAM" id="Coils"/>
    </source>
</evidence>
<feature type="region of interest" description="Disordered" evidence="2">
    <location>
        <begin position="85"/>
        <end position="158"/>
    </location>
</feature>
<keyword evidence="1" id="KW-0175">Coiled coil</keyword>
<dbReference type="PANTHER" id="PTHR35317">
    <property type="entry name" value="OS04G0629600 PROTEIN"/>
    <property type="match status" value="1"/>
</dbReference>
<gene>
    <name evidence="3" type="ORF">CCAM_LOCUS15513</name>
</gene>
<dbReference type="OrthoDB" id="1425037at2759"/>
<sequence>MGNAYHRWLGGLPAWYKEPSDQRWVKFTIAGWVVYQPWSEDHLTSDGSEMTIAGWVHLVSHHCQGIHGLVFFYGKGSYPLGPTPWSLKKSKTTQPTEDPVEEQMEAQESERKKKKMKKRKEREVRPSPSPPVKKSKFPTDAPTSSTKGRETRSTKGSKTVCDSGKLFVKLFQSTVAKSFFPDVVKKSIIPQRNLDVPDFNKKTNLLPILHSNKLFKSVTLPGSYVKKVVQEFFYNLSDSGVTDGDPSYHKVFVRGKLYEFSPSVINTFLGTTPNPVISPIAEETVWNDLTNGLKDYQHGKSKVPSSVMKFAVAKFNKNKNGLPYPLLIYSILKDQSFEKEENEEEEPIPPLLQVDGRHLEGSHFNDMAVARTTTAPTQNPASVEYQLSFVEKEIKALQQDIDYHNEIAQRAAARRDTLIHVANTLRQAKGASVQRPSLLHGHNHNFWKGCMRAFLKSQGGGVWRTVETGWTEPVKFSEDLSTSTIKKFEVYSRTEVVAAEYNDKALNAIFGAVDATQYHLISNCVSAKEAWDILEVTHEARLQEPFPESKLVLKVLRSLPERFDMDVKAISQSHDTKKMTLDALMGNLETIELNMKEDSKRRKPEKQIAFLGTDQEGDGEDGLTFDEEFQEQLSLFTKQFKKKWIQKKGKNTNQEGPSKTSTFRESRFKEGKSYDNSSKYKGPLCFECGGHVHIHIECANNLKKKRQAFSITWSDEDTDEDQGCGESNCAFTSQSESDDLIEQHMDLQEKLTELLMVNRRNIAEKNKLALDLKTLKQSLEKAETNNANLKFELQKLKDYVKWMKIAGAEVLDAQEMIFKVPGDRQGIGCISKNKADGLPKEDKVTAEENIRSNHHTAVKPIKNYIDKHHMKSHKSIPWVYQCYKCYYCREQEVTDPGEHRNDEEDQTTGSEESTGVPTHVHKNHPPENIIGNTREGI</sequence>
<feature type="compositionally biased region" description="Polar residues" evidence="2">
    <location>
        <begin position="651"/>
        <end position="661"/>
    </location>
</feature>
<feature type="coiled-coil region" evidence="1">
    <location>
        <begin position="765"/>
        <end position="799"/>
    </location>
</feature>
<feature type="region of interest" description="Disordered" evidence="2">
    <location>
        <begin position="646"/>
        <end position="676"/>
    </location>
</feature>
<dbReference type="Proteomes" id="UP000595140">
    <property type="component" value="Unassembled WGS sequence"/>
</dbReference>
<feature type="compositionally biased region" description="Acidic residues" evidence="2">
    <location>
        <begin position="98"/>
        <end position="107"/>
    </location>
</feature>